<dbReference type="EMBL" id="JAGGKT010000005">
    <property type="protein sequence ID" value="MBP1932260.1"/>
    <property type="molecule type" value="Genomic_DNA"/>
</dbReference>
<name>A0ABS4GQU6_9BACL</name>
<protein>
    <recommendedName>
        <fullName evidence="3">Baseplate assembly protein</fullName>
    </recommendedName>
</protein>
<dbReference type="NCBIfam" id="TIGR02243">
    <property type="entry name" value="putative baseplate assembly protein"/>
    <property type="match status" value="1"/>
</dbReference>
<dbReference type="RefSeq" id="WP_209810308.1">
    <property type="nucleotide sequence ID" value="NZ_JAGGKT010000005.1"/>
</dbReference>
<evidence type="ECO:0000313" key="1">
    <source>
        <dbReference type="EMBL" id="MBP1932260.1"/>
    </source>
</evidence>
<proteinExistence type="predicted"/>
<keyword evidence="2" id="KW-1185">Reference proteome</keyword>
<accession>A0ABS4GQU6</accession>
<dbReference type="InterPro" id="IPR011749">
    <property type="entry name" value="CHP02243"/>
</dbReference>
<dbReference type="Proteomes" id="UP001519343">
    <property type="component" value="Unassembled WGS sequence"/>
</dbReference>
<comment type="caution">
    <text evidence="1">The sequence shown here is derived from an EMBL/GenBank/DDBJ whole genome shotgun (WGS) entry which is preliminary data.</text>
</comment>
<evidence type="ECO:0000313" key="2">
    <source>
        <dbReference type="Proteomes" id="UP001519343"/>
    </source>
</evidence>
<organism evidence="1 2">
    <name type="scientific">Ammoniphilus resinae</name>
    <dbReference type="NCBI Taxonomy" id="861532"/>
    <lineage>
        <taxon>Bacteria</taxon>
        <taxon>Bacillati</taxon>
        <taxon>Bacillota</taxon>
        <taxon>Bacilli</taxon>
        <taxon>Bacillales</taxon>
        <taxon>Paenibacillaceae</taxon>
        <taxon>Aneurinibacillus group</taxon>
        <taxon>Ammoniphilus</taxon>
    </lineage>
</organism>
<gene>
    <name evidence="1" type="ORF">J2Z37_002261</name>
</gene>
<evidence type="ECO:0008006" key="3">
    <source>
        <dbReference type="Google" id="ProtNLM"/>
    </source>
</evidence>
<reference evidence="1 2" key="1">
    <citation type="submission" date="2021-03" db="EMBL/GenBank/DDBJ databases">
        <title>Genomic Encyclopedia of Type Strains, Phase IV (KMG-IV): sequencing the most valuable type-strain genomes for metagenomic binning, comparative biology and taxonomic classification.</title>
        <authorList>
            <person name="Goeker M."/>
        </authorList>
    </citation>
    <scope>NUCLEOTIDE SEQUENCE [LARGE SCALE GENOMIC DNA]</scope>
    <source>
        <strain evidence="1 2">DSM 24738</strain>
    </source>
</reference>
<sequence>MLPLPNLDDRTFEQLVREARDLIPGIFTEWTDENAHDPGITLLEMLAWHIEMQQFQLDQLTSDHERKFLKLLGESPRDRIPAATSVSFSNAERPILIPYGTLLHVEELPFETVRSVTVLPDTTKRVFVHTAENSREISDDFESGSAPFYPFGEQGKVGSSMEITLEQPLPEGMPLSLWIELAAQEPTIRIPARYKEFTPSGKVVWSYWQQEGERGSWRPVDLERDESYGFHQSGPILFQIPSSTGRVHRLKAQLVEGGYNDAPCVRRLIWNEVFAKQGQTLCLSECFDRPEGEHEEVEFPLAHSLFQKGEISVQFKHPSGGWVDIDEELYTVTQFEGKAKLVFQKDTELPSGKECIRAIAVSKEISGRTFCGRGTGISGQTCPILFQPMLPDQLQLQVGWIVEGENTTVWYDWQRVLDFDESHPDSFHYVIDAEEGVIRFSDGVNGAVPPSTPFANIRMIGFRLGTGEAGNVNKGTIRKIEVAEPLQVTNLFPAYGGSEPESMKQAMERTKLRILEPNCGVTAEDLERRVMEIPGLRIARVKAIPGYKTTIHNYPTERALGHTSIVIVPYSKQQPLPQPTEGMMQTVRRHLEPYRLLTTRLHIIPPEYVRVTVRAIIRVDPRYGGREMNVKQVLNEWLQPYGIDSSFEGWEFGRPIYKSDMYEVIARVPGVQYIQDLWLMADGKDVYREEGGDIHIPPNGLAISGEHEIEFITN</sequence>